<sequence length="189" mass="21944">MDRRLVVTGYKSHEMGIFQGEDRRVLFIKEAIRKRLVAFLEDGGEWVLVSCQPGVEFWTAQVVLALKEDYDVSLAVLPPFEGVEERWPEDIQMAFQEIKEDADFYKPVYKGGYQGAFQFKAKDRFLIEHSDRALVLYDEETPGTPKFFLEMARFAEGYEIERITPEDLQDTVEELEWTSPELFEGGNPD</sequence>
<reference evidence="1 2" key="1">
    <citation type="submission" date="2016-10" db="EMBL/GenBank/DDBJ databases">
        <authorList>
            <person name="Varghese N."/>
            <person name="Submissions S."/>
        </authorList>
    </citation>
    <scope>NUCLEOTIDE SEQUENCE [LARGE SCALE GENOMIC DNA]</scope>
    <source>
        <strain evidence="1 2">DSM 20748</strain>
    </source>
</reference>
<organism evidence="1 2">
    <name type="scientific">Salimicrobium album</name>
    <dbReference type="NCBI Taxonomy" id="50717"/>
    <lineage>
        <taxon>Bacteria</taxon>
        <taxon>Bacillati</taxon>
        <taxon>Bacillota</taxon>
        <taxon>Bacilli</taxon>
        <taxon>Bacillales</taxon>
        <taxon>Bacillaceae</taxon>
        <taxon>Salimicrobium</taxon>
    </lineage>
</organism>
<dbReference type="PANTHER" id="PTHR38440">
    <property type="entry name" value="UPF0398 PROTEIN YPSA"/>
    <property type="match status" value="1"/>
</dbReference>
<dbReference type="InterPro" id="IPR010697">
    <property type="entry name" value="YspA"/>
</dbReference>
<dbReference type="Pfam" id="PF06908">
    <property type="entry name" value="YpsA"/>
    <property type="match status" value="1"/>
</dbReference>
<name>A0A1H3E1X1_9BACI</name>
<dbReference type="Gene3D" id="3.40.50.450">
    <property type="match status" value="1"/>
</dbReference>
<dbReference type="PIRSF" id="PIRSF021290">
    <property type="entry name" value="DUF1273"/>
    <property type="match status" value="1"/>
</dbReference>
<dbReference type="EMBL" id="FNOS01000002">
    <property type="protein sequence ID" value="SDX72713.1"/>
    <property type="molecule type" value="Genomic_DNA"/>
</dbReference>
<comment type="caution">
    <text evidence="1">The sequence shown here is derived from an EMBL/GenBank/DDBJ whole genome shotgun (WGS) entry which is preliminary data.</text>
</comment>
<dbReference type="RefSeq" id="WP_093106280.1">
    <property type="nucleotide sequence ID" value="NZ_FNOS01000002.1"/>
</dbReference>
<evidence type="ECO:0000313" key="2">
    <source>
        <dbReference type="Proteomes" id="UP000198647"/>
    </source>
</evidence>
<proteinExistence type="predicted"/>
<protein>
    <submittedName>
        <fullName evidence="1">Uncharacterized SPBc2 prophage-derived protein YoqJ</fullName>
    </submittedName>
</protein>
<keyword evidence="2" id="KW-1185">Reference proteome</keyword>
<dbReference type="Proteomes" id="UP000198647">
    <property type="component" value="Unassembled WGS sequence"/>
</dbReference>
<dbReference type="NCBIfam" id="NF010181">
    <property type="entry name" value="PRK13660.1"/>
    <property type="match status" value="1"/>
</dbReference>
<gene>
    <name evidence="1" type="ORF">SAMN04488081_1210</name>
</gene>
<accession>A0A1H3E1X1</accession>
<evidence type="ECO:0000313" key="1">
    <source>
        <dbReference type="EMBL" id="SDX72713.1"/>
    </source>
</evidence>
<dbReference type="PANTHER" id="PTHR38440:SF1">
    <property type="entry name" value="UPF0398 PROTEIN SPR0331"/>
    <property type="match status" value="1"/>
</dbReference>
<dbReference type="SUPFAM" id="SSF102405">
    <property type="entry name" value="MCP/YpsA-like"/>
    <property type="match status" value="1"/>
</dbReference>